<dbReference type="EMBL" id="NHYE01005288">
    <property type="protein sequence ID" value="PPQ75103.1"/>
    <property type="molecule type" value="Genomic_DNA"/>
</dbReference>
<dbReference type="InterPro" id="IPR036322">
    <property type="entry name" value="WD40_repeat_dom_sf"/>
</dbReference>
<protein>
    <submittedName>
        <fullName evidence="1">Uncharacterized protein</fullName>
    </submittedName>
</protein>
<organism evidence="1 2">
    <name type="scientific">Gymnopilus dilepis</name>
    <dbReference type="NCBI Taxonomy" id="231916"/>
    <lineage>
        <taxon>Eukaryota</taxon>
        <taxon>Fungi</taxon>
        <taxon>Dikarya</taxon>
        <taxon>Basidiomycota</taxon>
        <taxon>Agaricomycotina</taxon>
        <taxon>Agaricomycetes</taxon>
        <taxon>Agaricomycetidae</taxon>
        <taxon>Agaricales</taxon>
        <taxon>Agaricineae</taxon>
        <taxon>Hymenogastraceae</taxon>
        <taxon>Gymnopilus</taxon>
    </lineage>
</organism>
<keyword evidence="2" id="KW-1185">Reference proteome</keyword>
<dbReference type="AlphaFoldDB" id="A0A409W9B3"/>
<reference evidence="1 2" key="1">
    <citation type="journal article" date="2018" name="Evol. Lett.">
        <title>Horizontal gene cluster transfer increased hallucinogenic mushroom diversity.</title>
        <authorList>
            <person name="Reynolds H.T."/>
            <person name="Vijayakumar V."/>
            <person name="Gluck-Thaler E."/>
            <person name="Korotkin H.B."/>
            <person name="Matheny P.B."/>
            <person name="Slot J.C."/>
        </authorList>
    </citation>
    <scope>NUCLEOTIDE SEQUENCE [LARGE SCALE GENOMIC DNA]</scope>
    <source>
        <strain evidence="1 2">SRW20</strain>
    </source>
</reference>
<proteinExistence type="predicted"/>
<dbReference type="InParanoid" id="A0A409W9B3"/>
<evidence type="ECO:0000313" key="1">
    <source>
        <dbReference type="EMBL" id="PPQ75103.1"/>
    </source>
</evidence>
<comment type="caution">
    <text evidence="1">The sequence shown here is derived from an EMBL/GenBank/DDBJ whole genome shotgun (WGS) entry which is preliminary data.</text>
</comment>
<name>A0A409W9B3_9AGAR</name>
<sequence length="458" mass="50982">MSEILKEMDLPSILRMRKIVPNLTETKALWQALYEKYSNSLPKLFQLDKPISACTAEELERVLLRWQSTNDIWKSPSVTPTRVRKVETEVKVTCMRLLRGGRWLLMATQTGEVIYADLESPEIAVAQLIPRQSVPNQNNLNVHTNIDIEVDMLQSESGELAFNLALVESGNVGGVPSRVRVWSVVSTSEALEARLLSEFYLDRHLAFISSMSLHGPHMAFSALALLLGSSYTIIVKWDEVNNHGPPFGPSYPMKVFPSQLYHYVRLLPNARLFCVGESSGHGGAETNFNIFDFSKIQSVTELSAGTRVQPIWKEELSDAPFDEISQPFICASDIRFVFTIYDDGVCGIIIPNDMTTPQIVELGEETDEQGMRGTISYGYRKSVRILSSSVRSQATVSLALSTHSWPDDDAKEQASKCTYALHVVSDHFLASQPLFDESSGRVVVAGLGGLRQHIVDLA</sequence>
<gene>
    <name evidence="1" type="ORF">CVT26_008137</name>
</gene>
<evidence type="ECO:0000313" key="2">
    <source>
        <dbReference type="Proteomes" id="UP000284706"/>
    </source>
</evidence>
<dbReference type="SUPFAM" id="SSF50978">
    <property type="entry name" value="WD40 repeat-like"/>
    <property type="match status" value="1"/>
</dbReference>
<dbReference type="OrthoDB" id="3068749at2759"/>
<dbReference type="Proteomes" id="UP000284706">
    <property type="component" value="Unassembled WGS sequence"/>
</dbReference>
<accession>A0A409W9B3</accession>